<evidence type="ECO:0000256" key="3">
    <source>
        <dbReference type="ARBA" id="ARBA00022801"/>
    </source>
</evidence>
<reference evidence="6 7" key="1">
    <citation type="submission" date="2020-10" db="EMBL/GenBank/DDBJ databases">
        <title>Complete genome sequence of Corynebacterium massiliense DSM 45435, type strain of Corynebacterium massiliense.</title>
        <authorList>
            <person name="Busche T."/>
            <person name="Kalinowski J."/>
            <person name="Ruckert C."/>
        </authorList>
    </citation>
    <scope>NUCLEOTIDE SEQUENCE [LARGE SCALE GENOMIC DNA]</scope>
    <source>
        <strain evidence="6 7">DSM 45435</strain>
    </source>
</reference>
<dbReference type="InterPro" id="IPR051453">
    <property type="entry name" value="MBL_Glyoxalase_II"/>
</dbReference>
<dbReference type="GO" id="GO:0016787">
    <property type="term" value="F:hydrolase activity"/>
    <property type="evidence" value="ECO:0007669"/>
    <property type="project" value="UniProtKB-KW"/>
</dbReference>
<dbReference type="Proteomes" id="UP001220064">
    <property type="component" value="Chromosome"/>
</dbReference>
<dbReference type="Pfam" id="PF00753">
    <property type="entry name" value="Lactamase_B"/>
    <property type="match status" value="1"/>
</dbReference>
<evidence type="ECO:0000313" key="6">
    <source>
        <dbReference type="EMBL" id="WCZ32608.1"/>
    </source>
</evidence>
<evidence type="ECO:0000256" key="1">
    <source>
        <dbReference type="ARBA" id="ARBA00001947"/>
    </source>
</evidence>
<comment type="cofactor">
    <cofactor evidence="1">
        <name>Zn(2+)</name>
        <dbReference type="ChEBI" id="CHEBI:29105"/>
    </cofactor>
</comment>
<protein>
    <submittedName>
        <fullName evidence="6">Metallo-hydrolase</fullName>
        <ecNumber evidence="6">3.-.-.-</ecNumber>
    </submittedName>
</protein>
<dbReference type="InterPro" id="IPR001279">
    <property type="entry name" value="Metallo-B-lactamas"/>
</dbReference>
<gene>
    <name evidence="6" type="ORF">CMASS_05835</name>
</gene>
<dbReference type="EMBL" id="CP063189">
    <property type="protein sequence ID" value="WCZ32608.1"/>
    <property type="molecule type" value="Genomic_DNA"/>
</dbReference>
<dbReference type="PANTHER" id="PTHR46233">
    <property type="entry name" value="HYDROXYACYLGLUTATHIONE HYDROLASE GLOC"/>
    <property type="match status" value="1"/>
</dbReference>
<proteinExistence type="predicted"/>
<evidence type="ECO:0000259" key="5">
    <source>
        <dbReference type="SMART" id="SM00849"/>
    </source>
</evidence>
<evidence type="ECO:0000313" key="7">
    <source>
        <dbReference type="Proteomes" id="UP001220064"/>
    </source>
</evidence>
<dbReference type="RefSeq" id="WP_022862082.1">
    <property type="nucleotide sequence ID" value="NZ_ATVG01000001.1"/>
</dbReference>
<keyword evidence="4" id="KW-0862">Zinc</keyword>
<evidence type="ECO:0000256" key="4">
    <source>
        <dbReference type="ARBA" id="ARBA00022833"/>
    </source>
</evidence>
<sequence length="220" mass="23610">MRIRTLTVGPLSANCYLVSEETADGSPQAFLVDPGMEAMDAVVAAVEQDQVEVEAVVLTHGHIDHVCDAALVAEKYSAPVYIHPADAFMLEPGNECPQQAARMFGADIAKLPAEVRELSDGQTVELAGHAFTVHHAPGHSPGCVLLEGDEFVLTGDVLFRGAIGRVDLPYSDPQAMQDSLRTKVKVLDDDLEVYPGHGPRSQMGEEKLTNPFLVGAKPVR</sequence>
<feature type="domain" description="Metallo-beta-lactamase" evidence="5">
    <location>
        <begin position="12"/>
        <end position="197"/>
    </location>
</feature>
<dbReference type="SUPFAM" id="SSF56281">
    <property type="entry name" value="Metallo-hydrolase/oxidoreductase"/>
    <property type="match status" value="1"/>
</dbReference>
<dbReference type="Gene3D" id="3.60.15.10">
    <property type="entry name" value="Ribonuclease Z/Hydroxyacylglutathione hydrolase-like"/>
    <property type="match status" value="1"/>
</dbReference>
<accession>A0ABY7UA30</accession>
<name>A0ABY7UA30_9CORY</name>
<organism evidence="6 7">
    <name type="scientific">Corynebacterium massiliense DSM 45435</name>
    <dbReference type="NCBI Taxonomy" id="1121364"/>
    <lineage>
        <taxon>Bacteria</taxon>
        <taxon>Bacillati</taxon>
        <taxon>Actinomycetota</taxon>
        <taxon>Actinomycetes</taxon>
        <taxon>Mycobacteriales</taxon>
        <taxon>Corynebacteriaceae</taxon>
        <taxon>Corynebacterium</taxon>
    </lineage>
</organism>
<keyword evidence="3 6" id="KW-0378">Hydrolase</keyword>
<dbReference type="PANTHER" id="PTHR46233:SF3">
    <property type="entry name" value="HYDROXYACYLGLUTATHIONE HYDROLASE GLOC"/>
    <property type="match status" value="1"/>
</dbReference>
<evidence type="ECO:0000256" key="2">
    <source>
        <dbReference type="ARBA" id="ARBA00022723"/>
    </source>
</evidence>
<dbReference type="SMART" id="SM00849">
    <property type="entry name" value="Lactamase_B"/>
    <property type="match status" value="1"/>
</dbReference>
<keyword evidence="2" id="KW-0479">Metal-binding</keyword>
<dbReference type="CDD" id="cd06262">
    <property type="entry name" value="metallo-hydrolase-like_MBL-fold"/>
    <property type="match status" value="1"/>
</dbReference>
<dbReference type="EC" id="3.-.-.-" evidence="6"/>
<keyword evidence="7" id="KW-1185">Reference proteome</keyword>
<dbReference type="InterPro" id="IPR036866">
    <property type="entry name" value="RibonucZ/Hydroxyglut_hydro"/>
</dbReference>